<gene>
    <name evidence="1" type="ORF">Dform_01546</name>
</gene>
<accession>A0A1P8F8T6</accession>
<protein>
    <submittedName>
        <fullName evidence="1">Uncharacterized protein</fullName>
    </submittedName>
</protein>
<dbReference type="OrthoDB" id="5506943at2"/>
<reference evidence="2" key="1">
    <citation type="submission" date="2016-11" db="EMBL/GenBank/DDBJ databases">
        <title>Dehalogenimonas formicexedens sp. nov., a chlorinated alkane respiring bacterium isolated from contaminated groundwater.</title>
        <authorList>
            <person name="Key T.A."/>
            <person name="Bowman K.S."/>
            <person name="Lee I."/>
            <person name="Chun J."/>
            <person name="Albuquerque L."/>
            <person name="da Costa M.S."/>
            <person name="Rainey F.A."/>
            <person name="Moe W.M."/>
        </authorList>
    </citation>
    <scope>NUCLEOTIDE SEQUENCE [LARGE SCALE GENOMIC DNA]</scope>
    <source>
        <strain evidence="2">NSZ-14</strain>
    </source>
</reference>
<dbReference type="Proteomes" id="UP000185934">
    <property type="component" value="Chromosome"/>
</dbReference>
<dbReference type="AlphaFoldDB" id="A0A1P8F8T6"/>
<sequence length="268" mass="29454">MGGEEIFHVAAMPPAEMTPDLVSKIAAAVKQPDYQIRFQLAGGLPRMIGHFKELNEARQAAQSLTVLKVAAFTIAESELRRGVSPEITPFSIDLDDDQTIFTSHDGKNLTLNGADVFLILAGRRTGNFVEDTVAKSTMKVNVAATMLTGGIPVMKRVTTKTNEPLGIVEQFVRMYGRESDAPMVEICQFDFDYSFLGEKMELTTTCNFDTLVDFLKRRFQKAYFNGTMLAGFVPGSGGGPAIDVAEQSCLLLARYYRTMAEDQPGEAR</sequence>
<dbReference type="RefSeq" id="WP_076004485.1">
    <property type="nucleotide sequence ID" value="NZ_CP018258.1"/>
</dbReference>
<evidence type="ECO:0000313" key="2">
    <source>
        <dbReference type="Proteomes" id="UP000185934"/>
    </source>
</evidence>
<dbReference type="STRING" id="1839801.Dform_01546"/>
<proteinExistence type="predicted"/>
<keyword evidence="2" id="KW-1185">Reference proteome</keyword>
<dbReference type="EMBL" id="CP018258">
    <property type="protein sequence ID" value="APV44868.1"/>
    <property type="molecule type" value="Genomic_DNA"/>
</dbReference>
<evidence type="ECO:0000313" key="1">
    <source>
        <dbReference type="EMBL" id="APV44868.1"/>
    </source>
</evidence>
<name>A0A1P8F8T6_9CHLR</name>
<dbReference type="KEGG" id="dfo:Dform_01546"/>
<organism evidence="1 2">
    <name type="scientific">Dehalogenimonas formicexedens</name>
    <dbReference type="NCBI Taxonomy" id="1839801"/>
    <lineage>
        <taxon>Bacteria</taxon>
        <taxon>Bacillati</taxon>
        <taxon>Chloroflexota</taxon>
        <taxon>Dehalococcoidia</taxon>
        <taxon>Dehalococcoidales</taxon>
        <taxon>Dehalococcoidaceae</taxon>
        <taxon>Dehalogenimonas</taxon>
    </lineage>
</organism>